<dbReference type="SUPFAM" id="SSF52402">
    <property type="entry name" value="Adenine nucleotide alpha hydrolases-like"/>
    <property type="match status" value="1"/>
</dbReference>
<keyword evidence="2" id="KW-0963">Cytoplasm</keyword>
<evidence type="ECO:0000256" key="1">
    <source>
        <dbReference type="ARBA" id="ARBA00008791"/>
    </source>
</evidence>
<keyword evidence="5" id="KW-1185">Reference proteome</keyword>
<dbReference type="PIRSF" id="PIRSF006276">
    <property type="entry name" value="UspA"/>
    <property type="match status" value="1"/>
</dbReference>
<sequence length="147" mass="16188">MAFEYHRILVAVDGSDASELAFKKAVDIVLRNNAKLFLVHVIDTRTITTVAPEVYDQTLAARSENYAQTLLQEYKTKASKNGVANIETHVEIGSPKIKIPKDLAKKFDADLIICGATGMNAVERFLIGSVSESITRYAKCDVLVVRS</sequence>
<organism evidence="4 5">
    <name type="scientific">Gracilibacillus ureilyticus</name>
    <dbReference type="NCBI Taxonomy" id="531814"/>
    <lineage>
        <taxon>Bacteria</taxon>
        <taxon>Bacillati</taxon>
        <taxon>Bacillota</taxon>
        <taxon>Bacilli</taxon>
        <taxon>Bacillales</taxon>
        <taxon>Bacillaceae</taxon>
        <taxon>Gracilibacillus</taxon>
    </lineage>
</organism>
<dbReference type="EMBL" id="FOGL01000017">
    <property type="protein sequence ID" value="SES07297.1"/>
    <property type="molecule type" value="Genomic_DNA"/>
</dbReference>
<dbReference type="Proteomes" id="UP000199687">
    <property type="component" value="Unassembled WGS sequence"/>
</dbReference>
<dbReference type="InterPro" id="IPR014729">
    <property type="entry name" value="Rossmann-like_a/b/a_fold"/>
</dbReference>
<comment type="similarity">
    <text evidence="1 2">Belongs to the universal stress protein A family.</text>
</comment>
<evidence type="ECO:0000259" key="3">
    <source>
        <dbReference type="Pfam" id="PF00582"/>
    </source>
</evidence>
<reference evidence="4 5" key="1">
    <citation type="submission" date="2016-10" db="EMBL/GenBank/DDBJ databases">
        <authorList>
            <person name="de Groot N.N."/>
        </authorList>
    </citation>
    <scope>NUCLEOTIDE SEQUENCE [LARGE SCALE GENOMIC DNA]</scope>
    <source>
        <strain evidence="4 5">CGMCC 1.7727</strain>
    </source>
</reference>
<dbReference type="GO" id="GO:0005737">
    <property type="term" value="C:cytoplasm"/>
    <property type="evidence" value="ECO:0007669"/>
    <property type="project" value="UniProtKB-SubCell"/>
</dbReference>
<name>A0A1H9UDQ4_9BACI</name>
<evidence type="ECO:0000313" key="5">
    <source>
        <dbReference type="Proteomes" id="UP000199687"/>
    </source>
</evidence>
<feature type="domain" description="UspA" evidence="3">
    <location>
        <begin position="5"/>
        <end position="146"/>
    </location>
</feature>
<dbReference type="PANTHER" id="PTHR46268:SF6">
    <property type="entry name" value="UNIVERSAL STRESS PROTEIN UP12"/>
    <property type="match status" value="1"/>
</dbReference>
<dbReference type="Pfam" id="PF00582">
    <property type="entry name" value="Usp"/>
    <property type="match status" value="1"/>
</dbReference>
<dbReference type="PANTHER" id="PTHR46268">
    <property type="entry name" value="STRESS RESPONSE PROTEIN NHAX"/>
    <property type="match status" value="1"/>
</dbReference>
<proteinExistence type="inferred from homology"/>
<dbReference type="Gene3D" id="3.40.50.620">
    <property type="entry name" value="HUPs"/>
    <property type="match status" value="1"/>
</dbReference>
<comment type="subcellular location">
    <subcellularLocation>
        <location evidence="2">Cytoplasm</location>
    </subcellularLocation>
</comment>
<dbReference type="AlphaFoldDB" id="A0A1H9UDQ4"/>
<gene>
    <name evidence="4" type="ORF">SAMN04487944_11725</name>
</gene>
<dbReference type="PRINTS" id="PR01438">
    <property type="entry name" value="UNVRSLSTRESS"/>
</dbReference>
<dbReference type="OrthoDB" id="9789668at2"/>
<evidence type="ECO:0000256" key="2">
    <source>
        <dbReference type="PIRNR" id="PIRNR006276"/>
    </source>
</evidence>
<dbReference type="STRING" id="531814.SAMN04487944_11725"/>
<dbReference type="RefSeq" id="WP_089742664.1">
    <property type="nucleotide sequence ID" value="NZ_FOGL01000017.1"/>
</dbReference>
<protein>
    <recommendedName>
        <fullName evidence="2">Universal stress protein</fullName>
    </recommendedName>
</protein>
<accession>A0A1H9UDQ4</accession>
<dbReference type="InterPro" id="IPR006015">
    <property type="entry name" value="Universal_stress_UspA"/>
</dbReference>
<dbReference type="InterPro" id="IPR006016">
    <property type="entry name" value="UspA"/>
</dbReference>
<evidence type="ECO:0000313" key="4">
    <source>
        <dbReference type="EMBL" id="SES07297.1"/>
    </source>
</evidence>
<dbReference type="CDD" id="cd00293">
    <property type="entry name" value="USP-like"/>
    <property type="match status" value="1"/>
</dbReference>